<protein>
    <submittedName>
        <fullName evidence="1">BnaC06g40350D protein</fullName>
    </submittedName>
</protein>
<gene>
    <name evidence="1" type="primary">BnaC06g40350D</name>
    <name evidence="1" type="ORF">GSBRNA2T00068839001</name>
</gene>
<dbReference type="AlphaFoldDB" id="A0A078HQ51"/>
<organism evidence="1 2">
    <name type="scientific">Brassica napus</name>
    <name type="common">Rape</name>
    <dbReference type="NCBI Taxonomy" id="3708"/>
    <lineage>
        <taxon>Eukaryota</taxon>
        <taxon>Viridiplantae</taxon>
        <taxon>Streptophyta</taxon>
        <taxon>Embryophyta</taxon>
        <taxon>Tracheophyta</taxon>
        <taxon>Spermatophyta</taxon>
        <taxon>Magnoliopsida</taxon>
        <taxon>eudicotyledons</taxon>
        <taxon>Gunneridae</taxon>
        <taxon>Pentapetalae</taxon>
        <taxon>rosids</taxon>
        <taxon>malvids</taxon>
        <taxon>Brassicales</taxon>
        <taxon>Brassicaceae</taxon>
        <taxon>Brassiceae</taxon>
        <taxon>Brassica</taxon>
    </lineage>
</organism>
<evidence type="ECO:0000313" key="1">
    <source>
        <dbReference type="EMBL" id="CDY39957.1"/>
    </source>
</evidence>
<dbReference type="EMBL" id="LK032461">
    <property type="protein sequence ID" value="CDY39957.1"/>
    <property type="molecule type" value="Genomic_DNA"/>
</dbReference>
<evidence type="ECO:0000313" key="2">
    <source>
        <dbReference type="Proteomes" id="UP000028999"/>
    </source>
</evidence>
<proteinExistence type="predicted"/>
<dbReference type="OMA" id="FECCEDG"/>
<dbReference type="Proteomes" id="UP000028999">
    <property type="component" value="Unassembled WGS sequence"/>
</dbReference>
<name>A0A078HQ51_BRANA</name>
<dbReference type="STRING" id="3708.A0A078HQ51"/>
<dbReference type="Gramene" id="CDY39957">
    <property type="protein sequence ID" value="CDY39957"/>
    <property type="gene ID" value="GSBRNA2T00068839001"/>
</dbReference>
<keyword evidence="2" id="KW-1185">Reference proteome</keyword>
<sequence length="78" mass="8655">MIAAKHNLPSYFEITTFFTYKVVVEIKDSSGTTTVLECFGDPKRKKKAAAEHAAEGALWYLDHVQGKSDKTASSTQMK</sequence>
<accession>A0A078HQ51</accession>
<dbReference type="Gene3D" id="3.30.160.20">
    <property type="match status" value="1"/>
</dbReference>
<reference evidence="1 2" key="1">
    <citation type="journal article" date="2014" name="Science">
        <title>Plant genetics. Early allopolyploid evolution in the post-Neolithic Brassica napus oilseed genome.</title>
        <authorList>
            <person name="Chalhoub B."/>
            <person name="Denoeud F."/>
            <person name="Liu S."/>
            <person name="Parkin I.A."/>
            <person name="Tang H."/>
            <person name="Wang X."/>
            <person name="Chiquet J."/>
            <person name="Belcram H."/>
            <person name="Tong C."/>
            <person name="Samans B."/>
            <person name="Correa M."/>
            <person name="Da Silva C."/>
            <person name="Just J."/>
            <person name="Falentin C."/>
            <person name="Koh C.S."/>
            <person name="Le Clainche I."/>
            <person name="Bernard M."/>
            <person name="Bento P."/>
            <person name="Noel B."/>
            <person name="Labadie K."/>
            <person name="Alberti A."/>
            <person name="Charles M."/>
            <person name="Arnaud D."/>
            <person name="Guo H."/>
            <person name="Daviaud C."/>
            <person name="Alamery S."/>
            <person name="Jabbari K."/>
            <person name="Zhao M."/>
            <person name="Edger P.P."/>
            <person name="Chelaifa H."/>
            <person name="Tack D."/>
            <person name="Lassalle G."/>
            <person name="Mestiri I."/>
            <person name="Schnel N."/>
            <person name="Le Paslier M.C."/>
            <person name="Fan G."/>
            <person name="Renault V."/>
            <person name="Bayer P.E."/>
            <person name="Golicz A.A."/>
            <person name="Manoli S."/>
            <person name="Lee T.H."/>
            <person name="Thi V.H."/>
            <person name="Chalabi S."/>
            <person name="Hu Q."/>
            <person name="Fan C."/>
            <person name="Tollenaere R."/>
            <person name="Lu Y."/>
            <person name="Battail C."/>
            <person name="Shen J."/>
            <person name="Sidebottom C.H."/>
            <person name="Wang X."/>
            <person name="Canaguier A."/>
            <person name="Chauveau A."/>
            <person name="Berard A."/>
            <person name="Deniot G."/>
            <person name="Guan M."/>
            <person name="Liu Z."/>
            <person name="Sun F."/>
            <person name="Lim Y.P."/>
            <person name="Lyons E."/>
            <person name="Town C.D."/>
            <person name="Bancroft I."/>
            <person name="Wang X."/>
            <person name="Meng J."/>
            <person name="Ma J."/>
            <person name="Pires J.C."/>
            <person name="King G.J."/>
            <person name="Brunel D."/>
            <person name="Delourme R."/>
            <person name="Renard M."/>
            <person name="Aury J.M."/>
            <person name="Adams K.L."/>
            <person name="Batley J."/>
            <person name="Snowdon R.J."/>
            <person name="Tost J."/>
            <person name="Edwards D."/>
            <person name="Zhou Y."/>
            <person name="Hua W."/>
            <person name="Sharpe A.G."/>
            <person name="Paterson A.H."/>
            <person name="Guan C."/>
            <person name="Wincker P."/>
        </authorList>
    </citation>
    <scope>NUCLEOTIDE SEQUENCE [LARGE SCALE GENOMIC DNA]</scope>
    <source>
        <strain evidence="2">cv. Darmor-bzh</strain>
    </source>
</reference>
<dbReference type="PaxDb" id="3708-A0A078HQ51"/>
<dbReference type="Pfam" id="PF14709">
    <property type="entry name" value="DND1_DSRM"/>
    <property type="match status" value="1"/>
</dbReference>